<dbReference type="InterPro" id="IPR022385">
    <property type="entry name" value="Rhs_assc_core"/>
</dbReference>
<name>A0ABM6UD05_9PSED</name>
<sequence>MGMDQRTPRLMAFDPRNLPVRSVDYWRNIENGPTQERVTRSLFDAAGRLAKQWDPRLWRLQPDDQSAPANLTTVYSLSAAALRTDSVDAGRQIDLPGLAGEGLRAWDGRGTHREVGYDDLLRPVVVLEQGAGQLRRCMERLKYGSPGRGDRDHNQYGQLIRHDDPAGSVLLESFSLTAQNLVQNRRFILDAVTPDWPEPEAERETLLEPGEGARSTWCLGPQGDVLEQMDALGHRQRKRLTRDGRLHENHLLLNGQDTWQPLVRDIRYSAEGQIEQETAGNGVQTTLRYSPDDGRLMERHARCAEQVLQDLFYTYDPMGNVLSIEDKALPVRYFANQRINPISRFIYDSLYQLLEASGWEAGAANQGPQSVGRVDPAAVSNYRQTYRYDESGNLLELTHVGAQNHGRQLQAARYSNRCLPYRNGVPPTEDEICAAFDARGNCLEQDEGRFLAWDLRNQLSSVTPIERASRLNDGEIYVYDGSGLRVRKLRTLQAGARTLTAEVRYLPGLELRADSGTGESLQVIIVQGGLNSVRVLHWESPSPAGANDFYRYSFTDQLGSTSLELAQDGRIISREHFYPFGETAYLAGEDVIEVSYKTVRYSGKERDATGFYYYGYRYYMPGLQRWLNPDPAGDIDGLNLYAMVSNNPLTFRDADGLNKTGKYEIEVGVKNRLKLTAAALTSRVGVFKEATGKFSDVNDFKVVEVGAFNDYLVGGDEVKQNLQRYKQRYKALSSETSSSKVVGQPSNFGLGASISSYMLRSANDVFVDEPIDPDALNRHPDFVVERRFFAVMKKSDKLKPPEERQIYGLAELNAFTTKGKTEVDVVQVVVHPETQDGGTLKKEALAQATSVARLPILKGVGTFLTVHAIKAISKGADIRKIRTDAVNPRSARIAEKFDAKRVVNQ</sequence>
<dbReference type="Proteomes" id="UP000241936">
    <property type="component" value="Chromosome"/>
</dbReference>
<gene>
    <name evidence="1" type="ORF">CRX69_09160</name>
</gene>
<proteinExistence type="predicted"/>
<dbReference type="InterPro" id="IPR050708">
    <property type="entry name" value="T6SS_VgrG/RHS"/>
</dbReference>
<protein>
    <submittedName>
        <fullName evidence="1">Type IV secretion protein Rhs</fullName>
    </submittedName>
</protein>
<dbReference type="EMBL" id="CP024081">
    <property type="protein sequence ID" value="AVU75362.1"/>
    <property type="molecule type" value="Genomic_DNA"/>
</dbReference>
<dbReference type="PANTHER" id="PTHR32305:SF15">
    <property type="entry name" value="PROTEIN RHSA-RELATED"/>
    <property type="match status" value="1"/>
</dbReference>
<evidence type="ECO:0000313" key="1">
    <source>
        <dbReference type="EMBL" id="AVU75362.1"/>
    </source>
</evidence>
<reference evidence="1 2" key="1">
    <citation type="journal article" date="2018" name="Front. Microbiol.">
        <title>Pseudomonas rhizophila S211, a New Plant Growth-Promoting Rhizobacterium with Potential in Pesticide-Bioremediation.</title>
        <authorList>
            <person name="Hassen W."/>
            <person name="Neifar M."/>
            <person name="Cherif H."/>
            <person name="Najjari A."/>
            <person name="Chouchane H."/>
            <person name="Driouich R.C."/>
            <person name="Salah A."/>
            <person name="Naili F."/>
            <person name="Mosbah A."/>
            <person name="Souissi Y."/>
            <person name="Raddadi N."/>
            <person name="Ouzari H.I."/>
            <person name="Fava F."/>
            <person name="Cherif A."/>
        </authorList>
    </citation>
    <scope>NUCLEOTIDE SEQUENCE [LARGE SCALE GENOMIC DNA]</scope>
    <source>
        <strain evidence="1 2">S211</strain>
    </source>
</reference>
<evidence type="ECO:0000313" key="2">
    <source>
        <dbReference type="Proteomes" id="UP000241936"/>
    </source>
</evidence>
<organism evidence="1 2">
    <name type="scientific">Pseudomonas rhizophila</name>
    <dbReference type="NCBI Taxonomy" id="2045200"/>
    <lineage>
        <taxon>Bacteria</taxon>
        <taxon>Pseudomonadati</taxon>
        <taxon>Pseudomonadota</taxon>
        <taxon>Gammaproteobacteria</taxon>
        <taxon>Pseudomonadales</taxon>
        <taxon>Pseudomonadaceae</taxon>
        <taxon>Pseudomonas</taxon>
    </lineage>
</organism>
<dbReference type="NCBIfam" id="TIGR03696">
    <property type="entry name" value="Rhs_assc_core"/>
    <property type="match status" value="1"/>
</dbReference>
<dbReference type="Gene3D" id="2.180.10.10">
    <property type="entry name" value="RHS repeat-associated core"/>
    <property type="match status" value="1"/>
</dbReference>
<dbReference type="RefSeq" id="WP_107321916.1">
    <property type="nucleotide sequence ID" value="NZ_CP024081.1"/>
</dbReference>
<keyword evidence="2" id="KW-1185">Reference proteome</keyword>
<dbReference type="PANTHER" id="PTHR32305">
    <property type="match status" value="1"/>
</dbReference>
<accession>A0ABM6UD05</accession>